<name>A0A8H7LZ28_9AGAM</name>
<reference evidence="2" key="1">
    <citation type="submission" date="2020-09" db="EMBL/GenBank/DDBJ databases">
        <title>Comparative genome analyses of four rice-infecting Rhizoctonia solani isolates reveal extensive enrichment of homogalacturonan modification genes.</title>
        <authorList>
            <person name="Lee D.-Y."/>
            <person name="Jeon J."/>
            <person name="Kim K.-T."/>
            <person name="Cheong K."/>
            <person name="Song H."/>
            <person name="Choi G."/>
            <person name="Ko J."/>
            <person name="Opiyo S.O."/>
            <person name="Zuo S."/>
            <person name="Madhav S."/>
            <person name="Lee Y.-H."/>
            <person name="Wang G.-L."/>
        </authorList>
    </citation>
    <scope>NUCLEOTIDE SEQUENCE</scope>
    <source>
        <strain evidence="2">AG1-IA B2</strain>
    </source>
</reference>
<evidence type="ECO:0000256" key="1">
    <source>
        <dbReference type="SAM" id="MobiDB-lite"/>
    </source>
</evidence>
<evidence type="ECO:0000313" key="2">
    <source>
        <dbReference type="EMBL" id="KAF8746746.1"/>
    </source>
</evidence>
<proteinExistence type="predicted"/>
<dbReference type="AlphaFoldDB" id="A0A8H7LZ28"/>
<protein>
    <submittedName>
        <fullName evidence="2">Uncharacterized protein</fullName>
    </submittedName>
</protein>
<feature type="compositionally biased region" description="Basic residues" evidence="1">
    <location>
        <begin position="237"/>
        <end position="252"/>
    </location>
</feature>
<organism evidence="2 3">
    <name type="scientific">Rhizoctonia solani</name>
    <dbReference type="NCBI Taxonomy" id="456999"/>
    <lineage>
        <taxon>Eukaryota</taxon>
        <taxon>Fungi</taxon>
        <taxon>Dikarya</taxon>
        <taxon>Basidiomycota</taxon>
        <taxon>Agaricomycotina</taxon>
        <taxon>Agaricomycetes</taxon>
        <taxon>Cantharellales</taxon>
        <taxon>Ceratobasidiaceae</taxon>
        <taxon>Rhizoctonia</taxon>
    </lineage>
</organism>
<comment type="caution">
    <text evidence="2">The sequence shown here is derived from an EMBL/GenBank/DDBJ whole genome shotgun (WGS) entry which is preliminary data.</text>
</comment>
<sequence length="375" mass="41782">MSANTQSTALVNPYVGYKIQPKFITLDPESPQELRKGEVIACALDGFMFLKGTKYAYPHQGADAYWWRGIIAFGFVTPLCGSFKYFTLGHWGADWEEKHLETIIITNIVHISKERNINWQNGTEDILWIETKHGYSYALLEPDAQYNGGYWQPPKACMVGRIGREQWEYLVNTYWKSDASKAWLDLPTADDQLQANLETTVAASSLPPLEYITVDPGLSSEEEPAVVLVQTKPPVTKGKKQSSRGTKYKKVKVTNTPDSGEEKVITSVRGSRGKASKWPSQAHLGKGKARQDQDINWKQRVYSGQGEASTSQKRRVTEPIYVESSSDKDEKTVSSPASDLPSASKDILEIGNIDSQMTFPGNSVSSAPLHKVLEN</sequence>
<dbReference type="EMBL" id="JACYCF010000093">
    <property type="protein sequence ID" value="KAF8746746.1"/>
    <property type="molecule type" value="Genomic_DNA"/>
</dbReference>
<feature type="region of interest" description="Disordered" evidence="1">
    <location>
        <begin position="231"/>
        <end position="345"/>
    </location>
</feature>
<dbReference type="Proteomes" id="UP000614334">
    <property type="component" value="Unassembled WGS sequence"/>
</dbReference>
<evidence type="ECO:0000313" key="3">
    <source>
        <dbReference type="Proteomes" id="UP000614334"/>
    </source>
</evidence>
<gene>
    <name evidence="2" type="ORF">RHS01_11502</name>
</gene>
<accession>A0A8H7LZ28</accession>